<sequence length="2100" mass="239394">MTHQNLELRVEHKPLFSFALEQSGVPLVGPVYIVNNDPSPLENAILEVALSPDLGEALYIPIPRLHGGEGCKFDVIDIHLPPGRLAKTLESERIILECSVKQEDQILKKYQKEVTLLAYNDYSLKDLYLELLACFVTPNHPVIMQVLKQVREILKSNTGDNSLPGYQTGNPQKVYEMTKALYETFKELGISYIDPPASFEGHQKIRFADQVLQDQMGTCLDLSVLACSCLEQMGLYPLFVIIEGHAFIGVWLQEEECNHDLIIDDKFKLINFCQSGNLLVFNSSSYAEYPQPSFQQAIDVAFNYLNNTPLVGVVDINIARNNGYKPLPIRMEAVENTEVDHAEITSLAKQILKQAALAQKNGEVEPITKQKVKEKLPETVEKRFQRWKASLLDLSTKNRLLNLANLDVSKLIAEILIKEIQIYLAGIINNHIEESQENTDSELIAQLIQIFESIKTEKILGKDFNLSQQFNLDAYVKSFNQNIEFPFLQQELQRIIGQYETALLNHAYQAFLKKVNIKKQTFIILDIHDKLLPEFEDYLASGQSIEIIPGSDDKDQRNQQLLQNRSDESEILARKASDLSQGKCQAVQGLGLPILCDSTWLSSIGKILEKEAILSKEETGASNLYIALGLLQYKEKAKEIPQLAPLFLYPINLTVNRSNYRVNFKLGDNDPLGNVTLFEKIRKDYGLEIQILAKPPEDESGFDITKAFQEIRKVIANQPGWLVIDAVVITTFNFGKFLLWKDLQDNTEILLKNPLVQHIAMGGLQPLADPVGEIQPQILDTLPMSEIPMVVDADSSQLSAVYAALQGRSFVLQGPPGTGKSQTITNLIAAFLAKGKSVLFVAEKMTALEVVQRRLNQIGLGDFCLELHSDKANRKQVITSLATSLNQERLSNVPLAEIIEELEQIKQQLATYPQILHHQYPIGNSLYGVLGELTQLENIESIHLSGIDIDNLTQAQLKKFSNLLDQYVIRAKKVGAIDQNPWKISNCCESSLSLQDEISNFLNQLKAKLSNLDKALTAFLTTLSIDIKPSLNLLRQLPQIGLDLAAGGIYVAAFDQEKWLNIYQFTNGYLQSSRQMLKHQTQLAQHWNEQIYTCDLEKQLKTFEKVQKSFPLLRWFLQIIPRFSLRSFTKGKLPDNEQIIQDLRLALELKKINENLQKQKPKLDKLFAPIWKPDYNNVSELQGLIERSHRFYNFILTLDNDLIQIIQKIKSRANEKVINYPQIQDITDNLIQSFHDLESTLNQFMAKIQTENEIIASSSQDFIDQLHNLITQLSLHKSDFPNWCLYNQICSELAQNHLNPLVEAHHQGEIELEDIHKVLLKSILRPWFVKNFDTQPVLRNFEGGEQSQKIEKFRQLQKRYLKLCQDFIRANLAEKLPGNNVVFEGSEIGIIKKENQKQKGHISIRSLFKKIPNLLPRLKPCFFMSPLSVAQYLPADGTQFDLVVFDEASQLETHDAIGAIARGKQVIIVGDSKQMPPTCSVGKNNSDSITDEDDIVDLESLLDEAIASQFPEQMLQWHYRSRHETLIDFSNRNYYDGKLTIFPTANSFNPSLGLKWHHTPDGLYEPGERTNKREARVLVEFLVQQLRTYQRHERTFGIITFSLSQKEVIDQLLENACAKYPEIAPHFDKEFSEYVFVKNLESVQGDERDEILFSICYAPTQHGQMSMKFGNLNNVGGERRLNVALTRARLCLRIFSTITASQIDLKRTNAIGVSHLKDFLEFAEKLGTSKATQFLRTNDFDSGIEQEIYQALVDMGYTVNCKVGCGDYRIDLAVFHPHKSDVYVLGIETDGKTYKSAATVQDREGVRPSVLQSLNWRIHRIWSLDWQFKREQELERLKQALETAIQEFDQEDTTNTEITVKTNQVETDKSLTSNLHQLKSLVIEPPEVNSIKSSSIEKTFVEKTHENTNFATPIIPYQIAVLKIVTTENQLIYNDEATPIIKQQILSIAEIEAPILITDIVRFVARCWSFSKVSQALTKRITDQVNQLVEQKQLWCHQDFLWTSKKQWENLQFARQPIENRKRRIEQIPVEELAVAAEWIVSQSLSIGEEDLYRAIASLFSLGKFNDKIRLKMNETVTLLCNKGKAKRDSNRVVMIEKIE</sequence>
<proteinExistence type="predicted"/>
<dbReference type="EMBL" id="PGEM01000003">
    <property type="protein sequence ID" value="PPJ65235.1"/>
    <property type="molecule type" value="Genomic_DNA"/>
</dbReference>
<comment type="caution">
    <text evidence="4">The sequence shown here is derived from an EMBL/GenBank/DDBJ whole genome shotgun (WGS) entry which is preliminary data.</text>
</comment>
<dbReference type="InterPro" id="IPR041677">
    <property type="entry name" value="DNA2/NAM7_AAA_11"/>
</dbReference>
<dbReference type="OrthoDB" id="9757917at2"/>
<feature type="domain" description="DNA2/NAM7 helicase helicase" evidence="1">
    <location>
        <begin position="794"/>
        <end position="867"/>
    </location>
</feature>
<dbReference type="InterPro" id="IPR011335">
    <property type="entry name" value="Restrct_endonuc-II-like"/>
</dbReference>
<dbReference type="Pfam" id="PF13087">
    <property type="entry name" value="AAA_12"/>
    <property type="match status" value="1"/>
</dbReference>
<protein>
    <recommendedName>
        <fullName evidence="6">DNA helicase</fullName>
    </recommendedName>
</protein>
<dbReference type="RefSeq" id="WP_104385951.1">
    <property type="nucleotide sequence ID" value="NZ_PGEM01000003.1"/>
</dbReference>
<dbReference type="InterPro" id="IPR049468">
    <property type="entry name" value="Restrct_endonuc-II-like_dom"/>
</dbReference>
<dbReference type="PANTHER" id="PTHR10887:SF495">
    <property type="entry name" value="HELICASE SENATAXIN ISOFORM X1-RELATED"/>
    <property type="match status" value="1"/>
</dbReference>
<evidence type="ECO:0000259" key="3">
    <source>
        <dbReference type="Pfam" id="PF18741"/>
    </source>
</evidence>
<evidence type="ECO:0000259" key="2">
    <source>
        <dbReference type="Pfam" id="PF13087"/>
    </source>
</evidence>
<dbReference type="Pfam" id="PF13086">
    <property type="entry name" value="AAA_11"/>
    <property type="match status" value="2"/>
</dbReference>
<dbReference type="InterPro" id="IPR045055">
    <property type="entry name" value="DNA2/NAM7-like"/>
</dbReference>
<dbReference type="Pfam" id="PF18741">
    <property type="entry name" value="MTES_1575"/>
    <property type="match status" value="1"/>
</dbReference>
<dbReference type="Proteomes" id="UP000239589">
    <property type="component" value="Unassembled WGS sequence"/>
</dbReference>
<feature type="domain" description="DNA2/NAM7 helicase helicase" evidence="1">
    <location>
        <begin position="1438"/>
        <end position="1479"/>
    </location>
</feature>
<organism evidence="4 5">
    <name type="scientific">Cuspidothrix issatschenkoi CHARLIE-1</name>
    <dbReference type="NCBI Taxonomy" id="2052836"/>
    <lineage>
        <taxon>Bacteria</taxon>
        <taxon>Bacillati</taxon>
        <taxon>Cyanobacteriota</taxon>
        <taxon>Cyanophyceae</taxon>
        <taxon>Nostocales</taxon>
        <taxon>Aphanizomenonaceae</taxon>
        <taxon>Cuspidothrix</taxon>
    </lineage>
</organism>
<evidence type="ECO:0000313" key="4">
    <source>
        <dbReference type="EMBL" id="PPJ65235.1"/>
    </source>
</evidence>
<accession>A0A2S6CZQ1</accession>
<dbReference type="Pfam" id="PF13195">
    <property type="entry name" value="DUF4011"/>
    <property type="match status" value="1"/>
</dbReference>
<dbReference type="InterPro" id="IPR047187">
    <property type="entry name" value="SF1_C_Upf1"/>
</dbReference>
<dbReference type="CDD" id="cd18808">
    <property type="entry name" value="SF1_C_Upf1"/>
    <property type="match status" value="1"/>
</dbReference>
<evidence type="ECO:0000259" key="1">
    <source>
        <dbReference type="Pfam" id="PF13086"/>
    </source>
</evidence>
<keyword evidence="5" id="KW-1185">Reference proteome</keyword>
<dbReference type="Gene3D" id="3.10.620.30">
    <property type="match status" value="1"/>
</dbReference>
<dbReference type="InterPro" id="IPR025103">
    <property type="entry name" value="DUF4011"/>
</dbReference>
<dbReference type="PANTHER" id="PTHR10887">
    <property type="entry name" value="DNA2/NAM7 HELICASE FAMILY"/>
    <property type="match status" value="1"/>
</dbReference>
<name>A0A2S6CZQ1_9CYAN</name>
<feature type="domain" description="DNA2/NAM7 helicase-like C-terminal" evidence="2">
    <location>
        <begin position="1499"/>
        <end position="1695"/>
    </location>
</feature>
<dbReference type="FunFam" id="3.40.960.10:FF:000002">
    <property type="entry name" value="DNA helicase related protein"/>
    <property type="match status" value="1"/>
</dbReference>
<dbReference type="InterPro" id="IPR041679">
    <property type="entry name" value="DNA2/NAM7-like_C"/>
</dbReference>
<dbReference type="Gene3D" id="3.40.960.10">
    <property type="entry name" value="VSR Endonuclease"/>
    <property type="match status" value="1"/>
</dbReference>
<feature type="domain" description="Restriction endonuclease type II-like" evidence="3">
    <location>
        <begin position="1745"/>
        <end position="1841"/>
    </location>
</feature>
<evidence type="ECO:0008006" key="6">
    <source>
        <dbReference type="Google" id="ProtNLM"/>
    </source>
</evidence>
<dbReference type="SUPFAM" id="SSF52980">
    <property type="entry name" value="Restriction endonuclease-like"/>
    <property type="match status" value="1"/>
</dbReference>
<dbReference type="GO" id="GO:0004386">
    <property type="term" value="F:helicase activity"/>
    <property type="evidence" value="ECO:0007669"/>
    <property type="project" value="InterPro"/>
</dbReference>
<dbReference type="Gene3D" id="3.40.50.300">
    <property type="entry name" value="P-loop containing nucleotide triphosphate hydrolases"/>
    <property type="match status" value="3"/>
</dbReference>
<reference evidence="4 5" key="1">
    <citation type="submission" date="2018-02" db="EMBL/GenBank/DDBJ databases">
        <title>Discovery of a pederin family compound in a non-symbiotic bloom-forming cyanobacterium.</title>
        <authorList>
            <person name="Kust A."/>
            <person name="Mares J."/>
            <person name="Jokela J."/>
            <person name="Urajova P."/>
            <person name="Hajek J."/>
            <person name="Saurav K."/>
            <person name="Voracova K."/>
            <person name="Fewer D.P."/>
            <person name="Haapaniemi E."/>
            <person name="Permi P."/>
            <person name="Rehakova K."/>
            <person name="Sivonen K."/>
            <person name="Hrouzek P."/>
        </authorList>
    </citation>
    <scope>NUCLEOTIDE SEQUENCE [LARGE SCALE GENOMIC DNA]</scope>
    <source>
        <strain evidence="4 5">CHARLIE-1</strain>
    </source>
</reference>
<dbReference type="SUPFAM" id="SSF52540">
    <property type="entry name" value="P-loop containing nucleoside triphosphate hydrolases"/>
    <property type="match status" value="1"/>
</dbReference>
<dbReference type="InterPro" id="IPR027417">
    <property type="entry name" value="P-loop_NTPase"/>
</dbReference>
<evidence type="ECO:0000313" key="5">
    <source>
        <dbReference type="Proteomes" id="UP000239589"/>
    </source>
</evidence>
<gene>
    <name evidence="4" type="ORF">CUN59_00255</name>
</gene>